<dbReference type="KEGG" id="sbh:SBI_06371"/>
<accession>D7BTS2</accession>
<feature type="compositionally biased region" description="Basic and acidic residues" evidence="1">
    <location>
        <begin position="16"/>
        <end position="32"/>
    </location>
</feature>
<dbReference type="AlphaFoldDB" id="D7BTS2"/>
<evidence type="ECO:0000313" key="3">
    <source>
        <dbReference type="EMBL" id="ADI09491.1"/>
    </source>
</evidence>
<dbReference type="HOGENOM" id="CLU_322856_0_0_11"/>
<dbReference type="InterPro" id="IPR011990">
    <property type="entry name" value="TPR-like_helical_dom_sf"/>
</dbReference>
<evidence type="ECO:0000259" key="2">
    <source>
        <dbReference type="Pfam" id="PF19960"/>
    </source>
</evidence>
<dbReference type="eggNOG" id="COG1672">
    <property type="taxonomic scope" value="Bacteria"/>
</dbReference>
<name>D7BTS2_STRBB</name>
<dbReference type="Pfam" id="PF19960">
    <property type="entry name" value="EAD7"/>
    <property type="match status" value="1"/>
</dbReference>
<dbReference type="EMBL" id="CP002047">
    <property type="protein sequence ID" value="ADI09491.1"/>
    <property type="molecule type" value="Genomic_DNA"/>
</dbReference>
<dbReference type="Gene3D" id="3.40.50.300">
    <property type="entry name" value="P-loop containing nucleotide triphosphate hydrolases"/>
    <property type="match status" value="1"/>
</dbReference>
<sequence length="896" mass="97986">MPQGPRAHGDAMTGDPHGDPHGDRHGDPHGDAYGDAYGAVRNAGVVRALIDRALSEDEIRDLCFDHYPEVYRELAAAMSRRECIRRLVAWCHDRRELGALVARVAEINAQAVVAHTEALAAPSQDSRDPQDPRNPRDPQDSQDSQDSPDGHSEAAPRKRPLTAGIIHALPPAPSFVGRADELAALNRFWQDGEPGVLALLGLGGAGKTALAGEFLARLRRQGDPPPDELFIWSFYLNQDVKEFLEVAYAYFSGGAVARGSPMGTFYLLTELLTGPGRRLLVLDGLERVQRPATDRQGAFGDLTDRLLAQIIDRLADGLGATKCLITSRLPLPRLAPWRGRGYAWLDIDQLCREDAVSLIRDRGVRGDDDALHALIDEYGAHALTLDHLSGYLVEYAAADPSGAASLPEPRADSGEPQERRLARVLDAYETALSERETALLARLCIFRFGASAEQLHSVFTRAANPQIAGPLRGLDLRDVLAALRHLHQLHLVLRESGSLFTVHPAVRDHFYRSFTDPRSVHQAIRRHYSALVTGPGVRPADHPETLDLLEELVHHSLAAGHIAEAEEVYRLRMGGYQHLAWQIGQYSRCVRVLEEFPTCPDPGGLLWCYRAIGDLPAALARIDPDDSWWLAMIGTLRGRLAEVADLLRGSRRDPILAVSRALTGALPIDQLATAPVWFGLPLSPAECLLEAGLPEPARAYVSRARSELAGASQGADWNDEVARYDLIEATLACHSGDLVMAQSLLDKATQWIVTSGSQEHLCLLHLARARLARAQHHPTLATTALREGLRTAEQCGFGLHRLALLLEEAELALPDDPHTATTLATTALHTASDPACHHVWAMSRASHLLAQSHHRQGDPAAALAELTRTIALQRDIGDPRLSGSQELLERITQRRG</sequence>
<dbReference type="PATRIC" id="fig|749414.3.peg.6565"/>
<feature type="region of interest" description="Disordered" evidence="1">
    <location>
        <begin position="117"/>
        <end position="156"/>
    </location>
</feature>
<dbReference type="SUPFAM" id="SSF52540">
    <property type="entry name" value="P-loop containing nucleoside triphosphate hydrolases"/>
    <property type="match status" value="1"/>
</dbReference>
<dbReference type="Gene3D" id="1.25.40.10">
    <property type="entry name" value="Tetratricopeptide repeat domain"/>
    <property type="match status" value="1"/>
</dbReference>
<dbReference type="PANTHER" id="PTHR47691:SF3">
    <property type="entry name" value="HTH-TYPE TRANSCRIPTIONAL REGULATOR RV0890C-RELATED"/>
    <property type="match status" value="1"/>
</dbReference>
<dbReference type="Proteomes" id="UP000000377">
    <property type="component" value="Chromosome"/>
</dbReference>
<dbReference type="InterPro" id="IPR027417">
    <property type="entry name" value="P-loop_NTPase"/>
</dbReference>
<feature type="domain" description="Effector-associated" evidence="2">
    <location>
        <begin position="46"/>
        <end position="108"/>
    </location>
</feature>
<dbReference type="InterPro" id="IPR045435">
    <property type="entry name" value="EAD7"/>
</dbReference>
<feature type="region of interest" description="Disordered" evidence="1">
    <location>
        <begin position="1"/>
        <end position="35"/>
    </location>
</feature>
<reference evidence="3 4" key="1">
    <citation type="journal article" date="2010" name="J. Bacteriol.">
        <title>Genome sequence of the milbemycin-producing bacterium Streptomyces bingchenggensis.</title>
        <authorList>
            <person name="Wang X.J."/>
            <person name="Yan Y.J."/>
            <person name="Zhang B."/>
            <person name="An J."/>
            <person name="Wang J.J."/>
            <person name="Tian J."/>
            <person name="Jiang L."/>
            <person name="Chen Y.H."/>
            <person name="Huang S.X."/>
            <person name="Yin M."/>
            <person name="Zhang J."/>
            <person name="Gao A.L."/>
            <person name="Liu C.X."/>
            <person name="Zhu Z.X."/>
            <person name="Xiang W.S."/>
        </authorList>
    </citation>
    <scope>NUCLEOTIDE SEQUENCE [LARGE SCALE GENOMIC DNA]</scope>
    <source>
        <strain evidence="3 4">BCW-1</strain>
    </source>
</reference>
<gene>
    <name evidence="3" type="ordered locus">SBI_06371</name>
</gene>
<keyword evidence="4" id="KW-1185">Reference proteome</keyword>
<evidence type="ECO:0000313" key="4">
    <source>
        <dbReference type="Proteomes" id="UP000000377"/>
    </source>
</evidence>
<protein>
    <submittedName>
        <fullName evidence="3">WD repeat-containing protein</fullName>
    </submittedName>
</protein>
<feature type="compositionally biased region" description="Basic and acidic residues" evidence="1">
    <location>
        <begin position="125"/>
        <end position="139"/>
    </location>
</feature>
<dbReference type="PANTHER" id="PTHR47691">
    <property type="entry name" value="REGULATOR-RELATED"/>
    <property type="match status" value="1"/>
</dbReference>
<proteinExistence type="predicted"/>
<evidence type="ECO:0000256" key="1">
    <source>
        <dbReference type="SAM" id="MobiDB-lite"/>
    </source>
</evidence>
<organism evidence="3 4">
    <name type="scientific">Streptomyces bingchenggensis (strain BCW-1)</name>
    <dbReference type="NCBI Taxonomy" id="749414"/>
    <lineage>
        <taxon>Bacteria</taxon>
        <taxon>Bacillati</taxon>
        <taxon>Actinomycetota</taxon>
        <taxon>Actinomycetes</taxon>
        <taxon>Kitasatosporales</taxon>
        <taxon>Streptomycetaceae</taxon>
        <taxon>Streptomyces</taxon>
    </lineage>
</organism>
<dbReference type="STRING" id="749414.SBI_06371"/>